<dbReference type="SMART" id="SM00487">
    <property type="entry name" value="DEXDc"/>
    <property type="match status" value="1"/>
</dbReference>
<dbReference type="PROSITE" id="PS50089">
    <property type="entry name" value="ZF_RING_2"/>
    <property type="match status" value="1"/>
</dbReference>
<evidence type="ECO:0000256" key="10">
    <source>
        <dbReference type="SAM" id="MobiDB-lite"/>
    </source>
</evidence>
<dbReference type="GO" id="GO:0006281">
    <property type="term" value="P:DNA repair"/>
    <property type="evidence" value="ECO:0007669"/>
    <property type="project" value="TreeGrafter"/>
</dbReference>
<dbReference type="EMBL" id="MCGO01000008">
    <property type="protein sequence ID" value="ORY49969.1"/>
    <property type="molecule type" value="Genomic_DNA"/>
</dbReference>
<feature type="domain" description="RING-type" evidence="11">
    <location>
        <begin position="684"/>
        <end position="724"/>
    </location>
</feature>
<evidence type="ECO:0000256" key="2">
    <source>
        <dbReference type="ARBA" id="ARBA00022723"/>
    </source>
</evidence>
<feature type="region of interest" description="Disordered" evidence="10">
    <location>
        <begin position="872"/>
        <end position="1000"/>
    </location>
</feature>
<dbReference type="PANTHER" id="PTHR45626:SF26">
    <property type="entry name" value="FAMILY HELICASE, PUTATIVE (AFU_ORTHOLOGUE AFUA_2G09120)-RELATED"/>
    <property type="match status" value="1"/>
</dbReference>
<dbReference type="InterPro" id="IPR013083">
    <property type="entry name" value="Znf_RING/FYVE/PHD"/>
</dbReference>
<evidence type="ECO:0000259" key="11">
    <source>
        <dbReference type="PROSITE" id="PS50089"/>
    </source>
</evidence>
<reference evidence="13 14" key="1">
    <citation type="submission" date="2016-07" db="EMBL/GenBank/DDBJ databases">
        <title>Pervasive Adenine N6-methylation of Active Genes in Fungi.</title>
        <authorList>
            <consortium name="DOE Joint Genome Institute"/>
            <person name="Mondo S.J."/>
            <person name="Dannebaum R.O."/>
            <person name="Kuo R.C."/>
            <person name="Labutti K."/>
            <person name="Haridas S."/>
            <person name="Kuo A."/>
            <person name="Salamov A."/>
            <person name="Ahrendt S.R."/>
            <person name="Lipzen A."/>
            <person name="Sullivan W."/>
            <person name="Andreopoulos W.B."/>
            <person name="Clum A."/>
            <person name="Lindquist E."/>
            <person name="Daum C."/>
            <person name="Ramamoorthy G.K."/>
            <person name="Gryganskyi A."/>
            <person name="Culley D."/>
            <person name="Magnuson J.K."/>
            <person name="James T.Y."/>
            <person name="O'Malley M.A."/>
            <person name="Stajich J.E."/>
            <person name="Spatafora J.W."/>
            <person name="Visel A."/>
            <person name="Grigoriev I.V."/>
        </authorList>
    </citation>
    <scope>NUCLEOTIDE SEQUENCE [LARGE SCALE GENOMIC DNA]</scope>
    <source>
        <strain evidence="13 14">JEL800</strain>
    </source>
</reference>
<keyword evidence="4 9" id="KW-0863">Zinc-finger</keyword>
<feature type="domain" description="Helicase ATP-binding" evidence="12">
    <location>
        <begin position="279"/>
        <end position="494"/>
    </location>
</feature>
<evidence type="ECO:0000256" key="5">
    <source>
        <dbReference type="ARBA" id="ARBA00022801"/>
    </source>
</evidence>
<evidence type="ECO:0000256" key="8">
    <source>
        <dbReference type="ARBA" id="ARBA00022840"/>
    </source>
</evidence>
<keyword evidence="8" id="KW-0067">ATP-binding</keyword>
<dbReference type="InterPro" id="IPR014001">
    <property type="entry name" value="Helicase_ATP-bd"/>
</dbReference>
<keyword evidence="14" id="KW-1185">Reference proteome</keyword>
<keyword evidence="5" id="KW-0378">Hydrolase</keyword>
<evidence type="ECO:0000256" key="4">
    <source>
        <dbReference type="ARBA" id="ARBA00022771"/>
    </source>
</evidence>
<name>A0A1Y2CSG4_9FUNG</name>
<keyword evidence="7" id="KW-0862">Zinc</keyword>
<dbReference type="InterPro" id="IPR017907">
    <property type="entry name" value="Znf_RING_CS"/>
</dbReference>
<sequence length="1090" mass="123755">MASPPPPLSPSTASGSSSGSREQPNAHSGTVSEATEVDQAPMLASILMRQRPTLWLDEQNGLRQIIEKKGRLRLFEARKTEIYGSIFSFSPEGFFGTPFPCFDFITAFCTGQTMYGNMKTRCIYWLYMDNVRDGKADFQLNVHHPLDPPPEDPLNPFISLPLNCLYRTSGQKPMRVMQLDHFDQLLKPSTIPDISAIQMPNTVSLPMSPQPAAPFALNLYDYQRRTLGWMENIEDGDDSVYYNPNMTMVDENTFFDRLSHGYPISRSLLGCLYSLEEAKLKAPSVKSGIIADKPGVGKTITTLALCQTRPYKDEEFLYSLDPVTQRFKSKATVIFVPNNIASQWMTEIKKCYGTNINAIEIKGKRGYEATTLRQILECDIVIVSYNFLTNVNYIAGKITSKSRRLNTHAPEIDFSVKATAKEFIDNLPVGKYAFSWIHFHRVVFDEFHEITDKHRAIKTQLEIMEGDIMWGLTGTPKVDNQYTVATFATYLNINLSNLWHSLPWPLSSTSGTMIACKEFLINRVRRNEPEIHYPPPIYETIRVTQTAMEMSLYRSSATNDNRANMENLVKLCNHYQIGNNLFSETGSEALTIEQVTQRVQTDRSTKINQLTKQIENQIKVIERRREVLNKAVDYQVRQAAELSYRKALTEDRQMKEELRSTQSQFNFFQNFLNSYGSEDNKIFCSVCWDDDIPKDGLALVPCGHVFCWECAEGVANRNQKCPQCMMPIRRDQLMKLQPPTAALEAPEPSAEQKENDDGDKLDPDKFGSKIRELVEYLQREMAENDNNRFLVFIQWSDLADLVSQALNTFGIATARLKSGWTQREAALKQFRAGLPESSFVKDDKIEDEAEAETKAEVDEEKMEEIAELKPKAMKTKAVKKDVKGKGRAVPLDSDLGEVQPLPPRRATRKAKATAIIESESDEPEPKEDVVEIKKGARRATSSKTRPAKKQRKKADDSEDDFGVGSDDEDVREDDEFDESAVVAKPSKKRPALNEVESKSMKREQKYKAVKVLMLSAKDSVSGLNLTEATHCIIMHPFHDNKEDYAIGAEKQGVARTLRNGQTKTVKIVRFVVERTVEQEMHDRRVDKLKD</sequence>
<protein>
    <recommendedName>
        <fullName evidence="15">RING-type domain-containing protein</fullName>
    </recommendedName>
</protein>
<comment type="caution">
    <text evidence="13">The sequence shown here is derived from an EMBL/GenBank/DDBJ whole genome shotgun (WGS) entry which is preliminary data.</text>
</comment>
<dbReference type="GO" id="GO:0016787">
    <property type="term" value="F:hydrolase activity"/>
    <property type="evidence" value="ECO:0007669"/>
    <property type="project" value="UniProtKB-KW"/>
</dbReference>
<evidence type="ECO:0000313" key="14">
    <source>
        <dbReference type="Proteomes" id="UP000193642"/>
    </source>
</evidence>
<dbReference type="STRING" id="329046.A0A1Y2CSG4"/>
<dbReference type="Pfam" id="PF14634">
    <property type="entry name" value="zf-RING_5"/>
    <property type="match status" value="1"/>
</dbReference>
<feature type="compositionally biased region" description="Polar residues" evidence="10">
    <location>
        <begin position="21"/>
        <end position="33"/>
    </location>
</feature>
<feature type="compositionally biased region" description="Basic and acidic residues" evidence="10">
    <location>
        <begin position="750"/>
        <end position="764"/>
    </location>
</feature>
<evidence type="ECO:0000256" key="3">
    <source>
        <dbReference type="ARBA" id="ARBA00022741"/>
    </source>
</evidence>
<comment type="similarity">
    <text evidence="1">Belongs to the SNF2/RAD54 helicase family.</text>
</comment>
<gene>
    <name evidence="13" type="ORF">BCR33DRAFT_763039</name>
</gene>
<evidence type="ECO:0000259" key="12">
    <source>
        <dbReference type="PROSITE" id="PS51192"/>
    </source>
</evidence>
<keyword evidence="3" id="KW-0547">Nucleotide-binding</keyword>
<dbReference type="GO" id="GO:0005524">
    <property type="term" value="F:ATP binding"/>
    <property type="evidence" value="ECO:0007669"/>
    <property type="project" value="UniProtKB-KW"/>
</dbReference>
<keyword evidence="2" id="KW-0479">Metal-binding</keyword>
<dbReference type="Gene3D" id="3.30.40.10">
    <property type="entry name" value="Zinc/RING finger domain, C3HC4 (zinc finger)"/>
    <property type="match status" value="1"/>
</dbReference>
<dbReference type="Proteomes" id="UP000193642">
    <property type="component" value="Unassembled WGS sequence"/>
</dbReference>
<dbReference type="GO" id="GO:0008094">
    <property type="term" value="F:ATP-dependent activity, acting on DNA"/>
    <property type="evidence" value="ECO:0007669"/>
    <property type="project" value="TreeGrafter"/>
</dbReference>
<dbReference type="GO" id="GO:0004386">
    <property type="term" value="F:helicase activity"/>
    <property type="evidence" value="ECO:0007669"/>
    <property type="project" value="UniProtKB-KW"/>
</dbReference>
<feature type="compositionally biased region" description="Acidic residues" evidence="10">
    <location>
        <begin position="956"/>
        <end position="978"/>
    </location>
</feature>
<evidence type="ECO:0000256" key="9">
    <source>
        <dbReference type="PROSITE-ProRule" id="PRU00175"/>
    </source>
</evidence>
<organism evidence="13 14">
    <name type="scientific">Rhizoclosmatium globosum</name>
    <dbReference type="NCBI Taxonomy" id="329046"/>
    <lineage>
        <taxon>Eukaryota</taxon>
        <taxon>Fungi</taxon>
        <taxon>Fungi incertae sedis</taxon>
        <taxon>Chytridiomycota</taxon>
        <taxon>Chytridiomycota incertae sedis</taxon>
        <taxon>Chytridiomycetes</taxon>
        <taxon>Chytridiales</taxon>
        <taxon>Chytriomycetaceae</taxon>
        <taxon>Rhizoclosmatium</taxon>
    </lineage>
</organism>
<keyword evidence="6" id="KW-0347">Helicase</keyword>
<dbReference type="PROSITE" id="PS51192">
    <property type="entry name" value="HELICASE_ATP_BIND_1"/>
    <property type="match status" value="1"/>
</dbReference>
<feature type="compositionally biased region" description="Low complexity" evidence="10">
    <location>
        <begin position="10"/>
        <end position="20"/>
    </location>
</feature>
<dbReference type="SUPFAM" id="SSF52540">
    <property type="entry name" value="P-loop containing nucleoside triphosphate hydrolases"/>
    <property type="match status" value="3"/>
</dbReference>
<dbReference type="SUPFAM" id="SSF57850">
    <property type="entry name" value="RING/U-box"/>
    <property type="match status" value="1"/>
</dbReference>
<feature type="region of interest" description="Disordered" evidence="10">
    <location>
        <begin position="1"/>
        <end position="34"/>
    </location>
</feature>
<evidence type="ECO:0000313" key="13">
    <source>
        <dbReference type="EMBL" id="ORY49969.1"/>
    </source>
</evidence>
<evidence type="ECO:0000256" key="6">
    <source>
        <dbReference type="ARBA" id="ARBA00022806"/>
    </source>
</evidence>
<dbReference type="Gene3D" id="3.40.50.300">
    <property type="entry name" value="P-loop containing nucleotide triphosphate hydrolases"/>
    <property type="match status" value="3"/>
</dbReference>
<dbReference type="GO" id="GO:0005634">
    <property type="term" value="C:nucleus"/>
    <property type="evidence" value="ECO:0007669"/>
    <property type="project" value="TreeGrafter"/>
</dbReference>
<dbReference type="InterPro" id="IPR027417">
    <property type="entry name" value="P-loop_NTPase"/>
</dbReference>
<dbReference type="SMART" id="SM00184">
    <property type="entry name" value="RING"/>
    <property type="match status" value="1"/>
</dbReference>
<proteinExistence type="inferred from homology"/>
<dbReference type="InterPro" id="IPR050628">
    <property type="entry name" value="SNF2_RAD54_helicase_TF"/>
</dbReference>
<dbReference type="InterPro" id="IPR001841">
    <property type="entry name" value="Znf_RING"/>
</dbReference>
<feature type="region of interest" description="Disordered" evidence="10">
    <location>
        <begin position="741"/>
        <end position="764"/>
    </location>
</feature>
<dbReference type="Pfam" id="PF00176">
    <property type="entry name" value="SNF2-rel_dom"/>
    <property type="match status" value="1"/>
</dbReference>
<accession>A0A1Y2CSG4</accession>
<dbReference type="PROSITE" id="PS00518">
    <property type="entry name" value="ZF_RING_1"/>
    <property type="match status" value="1"/>
</dbReference>
<evidence type="ECO:0000256" key="7">
    <source>
        <dbReference type="ARBA" id="ARBA00022833"/>
    </source>
</evidence>
<evidence type="ECO:0000256" key="1">
    <source>
        <dbReference type="ARBA" id="ARBA00007025"/>
    </source>
</evidence>
<dbReference type="GO" id="GO:0008270">
    <property type="term" value="F:zinc ion binding"/>
    <property type="evidence" value="ECO:0007669"/>
    <property type="project" value="UniProtKB-KW"/>
</dbReference>
<dbReference type="InterPro" id="IPR000330">
    <property type="entry name" value="SNF2_N"/>
</dbReference>
<dbReference type="AlphaFoldDB" id="A0A1Y2CSG4"/>
<dbReference type="PANTHER" id="PTHR45626">
    <property type="entry name" value="TRANSCRIPTION TERMINATION FACTOR 2-RELATED"/>
    <property type="match status" value="1"/>
</dbReference>
<evidence type="ECO:0008006" key="15">
    <source>
        <dbReference type="Google" id="ProtNLM"/>
    </source>
</evidence>
<dbReference type="OrthoDB" id="6270329at2759"/>